<dbReference type="RefSeq" id="WP_284340600.1">
    <property type="nucleotide sequence ID" value="NZ_BSNS01000011.1"/>
</dbReference>
<evidence type="ECO:0000313" key="5">
    <source>
        <dbReference type="EMBL" id="GLQ55174.1"/>
    </source>
</evidence>
<name>A0ABQ5W5P1_9HYPH</name>
<dbReference type="InterPro" id="IPR039424">
    <property type="entry name" value="SBP_5"/>
</dbReference>
<keyword evidence="6" id="KW-1185">Reference proteome</keyword>
<feature type="domain" description="Solute-binding protein family 5" evidence="4">
    <location>
        <begin position="109"/>
        <end position="520"/>
    </location>
</feature>
<dbReference type="Pfam" id="PF00496">
    <property type="entry name" value="SBP_bac_5"/>
    <property type="match status" value="1"/>
</dbReference>
<dbReference type="CDD" id="cd08500">
    <property type="entry name" value="PBP2_NikA_DppA_OppA_like_4"/>
    <property type="match status" value="1"/>
</dbReference>
<evidence type="ECO:0000256" key="3">
    <source>
        <dbReference type="SAM" id="Phobius"/>
    </source>
</evidence>
<comment type="similarity">
    <text evidence="2">Belongs to the bacterial solute-binding protein 5 family.</text>
</comment>
<keyword evidence="3" id="KW-0472">Membrane</keyword>
<dbReference type="Proteomes" id="UP001156691">
    <property type="component" value="Unassembled WGS sequence"/>
</dbReference>
<protein>
    <submittedName>
        <fullName evidence="5">Peptide ABC transporter substrate-binding protein</fullName>
    </submittedName>
</protein>
<evidence type="ECO:0000256" key="1">
    <source>
        <dbReference type="ARBA" id="ARBA00004418"/>
    </source>
</evidence>
<feature type="transmembrane region" description="Helical" evidence="3">
    <location>
        <begin position="12"/>
        <end position="33"/>
    </location>
</feature>
<dbReference type="PANTHER" id="PTHR30290:SF62">
    <property type="entry name" value="OLIGOPEPTIDE ABC TRANSPORTER, PERIPLASMIC OLIGOPEPTIDE-BINDING PROTEIN"/>
    <property type="match status" value="1"/>
</dbReference>
<dbReference type="EMBL" id="BSNS01000011">
    <property type="protein sequence ID" value="GLQ55174.1"/>
    <property type="molecule type" value="Genomic_DNA"/>
</dbReference>
<dbReference type="PANTHER" id="PTHR30290">
    <property type="entry name" value="PERIPLASMIC BINDING COMPONENT OF ABC TRANSPORTER"/>
    <property type="match status" value="1"/>
</dbReference>
<reference evidence="6" key="1">
    <citation type="journal article" date="2019" name="Int. J. Syst. Evol. Microbiol.">
        <title>The Global Catalogue of Microorganisms (GCM) 10K type strain sequencing project: providing services to taxonomists for standard genome sequencing and annotation.</title>
        <authorList>
            <consortium name="The Broad Institute Genomics Platform"/>
            <consortium name="The Broad Institute Genome Sequencing Center for Infectious Disease"/>
            <person name="Wu L."/>
            <person name="Ma J."/>
        </authorList>
    </citation>
    <scope>NUCLEOTIDE SEQUENCE [LARGE SCALE GENOMIC DNA]</scope>
    <source>
        <strain evidence="6">NBRC 112416</strain>
    </source>
</reference>
<gene>
    <name evidence="5" type="ORF">GCM10010862_24330</name>
</gene>
<dbReference type="Gene3D" id="3.40.190.10">
    <property type="entry name" value="Periplasmic binding protein-like II"/>
    <property type="match status" value="1"/>
</dbReference>
<organism evidence="5 6">
    <name type="scientific">Devosia nitrariae</name>
    <dbReference type="NCBI Taxonomy" id="2071872"/>
    <lineage>
        <taxon>Bacteria</taxon>
        <taxon>Pseudomonadati</taxon>
        <taxon>Pseudomonadota</taxon>
        <taxon>Alphaproteobacteria</taxon>
        <taxon>Hyphomicrobiales</taxon>
        <taxon>Devosiaceae</taxon>
        <taxon>Devosia</taxon>
    </lineage>
</organism>
<comment type="subcellular location">
    <subcellularLocation>
        <location evidence="1">Periplasm</location>
    </subcellularLocation>
</comment>
<evidence type="ECO:0000259" key="4">
    <source>
        <dbReference type="Pfam" id="PF00496"/>
    </source>
</evidence>
<sequence length="647" mass="71954">MTTSKYLRKQAIIGLGGVVLTALMVFPGAALAFNQAPALDSEVEAGTLPPVDDRLPAQPMVLEPLDEVGVYGGSLRTDILGGTDRGYGWINRIIGYEPLVRWAPEGGRVIPNIAESWEANDDSTEFIFKLREGLRWSDGAPVTAHDVTFFVEDMAKNTELFPGGPGGHLEVNGQPVVVEALDDLTIKFTFADPYGLFIQQLANANNQPAIAPRHYGEQFHPAYAEDLDAKVAASGFTSWVELFQQKVGGPTGNNFASWVNPELPSLHAWTVTQPYDGSSSQVVAKRNPYYWKVDTAENQLPYLDEVVFPIIGDTEVLKLMVMNGQIDFTYRPQNLTLADKAVFFDSMEAGQYHFIELSPDVSATQAIHLNLTTTDPNRNALFNEKDFRIALSHAIDRQEIIDIIYVGQGEPYQVAPRPESQFYDEVFAHQYTEFDPDLANQMLDDLGLTDRNSAGIRLFEDSSPISIQVDVRTDTTPQIDGLELIQRYWADVGIELRINVIDSALYRERQVGNLFEAISNVGAGGLNEMLNPRLYVPINDNALYAVPWSYWYNEDPRGIEPDETTMRQLELYDDFLATADEARQVELFAEILGIARDEFRTLGISLITGTYAIAGDKMGNIPTKMIDSAIYPTPAPTNPSTWYVKAQ</sequence>
<dbReference type="InterPro" id="IPR000914">
    <property type="entry name" value="SBP_5_dom"/>
</dbReference>
<dbReference type="SUPFAM" id="SSF53850">
    <property type="entry name" value="Periplasmic binding protein-like II"/>
    <property type="match status" value="1"/>
</dbReference>
<accession>A0ABQ5W5P1</accession>
<proteinExistence type="inferred from homology"/>
<evidence type="ECO:0000313" key="6">
    <source>
        <dbReference type="Proteomes" id="UP001156691"/>
    </source>
</evidence>
<keyword evidence="3" id="KW-1133">Transmembrane helix</keyword>
<dbReference type="Gene3D" id="3.10.105.10">
    <property type="entry name" value="Dipeptide-binding Protein, Domain 3"/>
    <property type="match status" value="1"/>
</dbReference>
<keyword evidence="3" id="KW-0812">Transmembrane</keyword>
<comment type="caution">
    <text evidence="5">The sequence shown here is derived from an EMBL/GenBank/DDBJ whole genome shotgun (WGS) entry which is preliminary data.</text>
</comment>
<evidence type="ECO:0000256" key="2">
    <source>
        <dbReference type="ARBA" id="ARBA00005695"/>
    </source>
</evidence>